<dbReference type="GO" id="GO:0016887">
    <property type="term" value="F:ATP hydrolysis activity"/>
    <property type="evidence" value="ECO:0007669"/>
    <property type="project" value="InterPro"/>
</dbReference>
<dbReference type="Gene3D" id="3.40.50.300">
    <property type="entry name" value="P-loop containing nucleotide triphosphate hydrolases"/>
    <property type="match status" value="2"/>
</dbReference>
<dbReference type="InterPro" id="IPR003593">
    <property type="entry name" value="AAA+_ATPase"/>
</dbReference>
<feature type="compositionally biased region" description="Polar residues" evidence="4">
    <location>
        <begin position="224"/>
        <end position="233"/>
    </location>
</feature>
<dbReference type="Pfam" id="PF16725">
    <property type="entry name" value="Nucleolin_bd"/>
    <property type="match status" value="1"/>
</dbReference>
<dbReference type="Gene3D" id="1.10.10.2010">
    <property type="match status" value="1"/>
</dbReference>
<protein>
    <recommendedName>
        <fullName evidence="5">AAA+ ATPase domain-containing protein</fullName>
    </recommendedName>
</protein>
<dbReference type="Pfam" id="PF00004">
    <property type="entry name" value="AAA"/>
    <property type="match status" value="2"/>
</dbReference>
<dbReference type="FunFam" id="1.10.8.60:FF:000081">
    <property type="entry name" value="AAA family ATPase/60S ribosome export protein"/>
    <property type="match status" value="1"/>
</dbReference>
<dbReference type="FunFam" id="3.40.50.300:FF:000600">
    <property type="entry name" value="Nuclear valosin-containing protein-like"/>
    <property type="match status" value="1"/>
</dbReference>
<dbReference type="InterPro" id="IPR041569">
    <property type="entry name" value="AAA_lid_3"/>
</dbReference>
<feature type="region of interest" description="Disordered" evidence="4">
    <location>
        <begin position="499"/>
        <end position="532"/>
    </location>
</feature>
<dbReference type="InterPro" id="IPR003960">
    <property type="entry name" value="ATPase_AAA_CS"/>
</dbReference>
<feature type="domain" description="AAA+ ATPase" evidence="5">
    <location>
        <begin position="609"/>
        <end position="746"/>
    </location>
</feature>
<feature type="compositionally biased region" description="Polar residues" evidence="4">
    <location>
        <begin position="165"/>
        <end position="194"/>
    </location>
</feature>
<dbReference type="GeneID" id="136804069"/>
<comment type="similarity">
    <text evidence="1">Belongs to the AAA ATPase family.</text>
</comment>
<reference evidence="6" key="1">
    <citation type="submission" date="2021-01" db="UniProtKB">
        <authorList>
            <consortium name="EnsemblMetazoa"/>
        </authorList>
    </citation>
    <scope>IDENTIFICATION</scope>
</reference>
<dbReference type="OrthoDB" id="2187at2759"/>
<feature type="region of interest" description="Disordered" evidence="4">
    <location>
        <begin position="101"/>
        <end position="122"/>
    </location>
</feature>
<dbReference type="GO" id="GO:1990275">
    <property type="term" value="F:preribosome binding"/>
    <property type="evidence" value="ECO:0007669"/>
    <property type="project" value="TreeGrafter"/>
</dbReference>
<dbReference type="InterPro" id="IPR003959">
    <property type="entry name" value="ATPase_AAA_core"/>
</dbReference>
<dbReference type="AlphaFoldDB" id="A0A7M5WUH7"/>
<dbReference type="InterPro" id="IPR050168">
    <property type="entry name" value="AAA_ATPase_domain"/>
</dbReference>
<dbReference type="GO" id="GO:0003723">
    <property type="term" value="F:RNA binding"/>
    <property type="evidence" value="ECO:0007669"/>
    <property type="project" value="TreeGrafter"/>
</dbReference>
<dbReference type="SUPFAM" id="SSF52540">
    <property type="entry name" value="P-loop containing nucleoside triphosphate hydrolases"/>
    <property type="match status" value="2"/>
</dbReference>
<keyword evidence="3" id="KW-0067">ATP-binding</keyword>
<feature type="compositionally biased region" description="Basic and acidic residues" evidence="4">
    <location>
        <begin position="237"/>
        <end position="250"/>
    </location>
</feature>
<dbReference type="SMART" id="SM00382">
    <property type="entry name" value="AAA"/>
    <property type="match status" value="2"/>
</dbReference>
<dbReference type="Gene3D" id="1.10.8.60">
    <property type="match status" value="2"/>
</dbReference>
<feature type="compositionally biased region" description="Polar residues" evidence="4">
    <location>
        <begin position="499"/>
        <end position="527"/>
    </location>
</feature>
<evidence type="ECO:0000259" key="5">
    <source>
        <dbReference type="SMART" id="SM00382"/>
    </source>
</evidence>
<dbReference type="PANTHER" id="PTHR23077">
    <property type="entry name" value="AAA-FAMILY ATPASE"/>
    <property type="match status" value="1"/>
</dbReference>
<feature type="region of interest" description="Disordered" evidence="4">
    <location>
        <begin position="165"/>
        <end position="250"/>
    </location>
</feature>
<evidence type="ECO:0000256" key="3">
    <source>
        <dbReference type="ARBA" id="ARBA00022840"/>
    </source>
</evidence>
<dbReference type="PROSITE" id="PS00674">
    <property type="entry name" value="AAA"/>
    <property type="match status" value="2"/>
</dbReference>
<dbReference type="GO" id="GO:0005634">
    <property type="term" value="C:nucleus"/>
    <property type="evidence" value="ECO:0007669"/>
    <property type="project" value="TreeGrafter"/>
</dbReference>
<keyword evidence="2" id="KW-0547">Nucleotide-binding</keyword>
<dbReference type="FunFam" id="3.40.50.300:FF:000149">
    <property type="entry name" value="Nuclear valosin-containing protein-like"/>
    <property type="match status" value="1"/>
</dbReference>
<organism evidence="6 7">
    <name type="scientific">Clytia hemisphaerica</name>
    <dbReference type="NCBI Taxonomy" id="252671"/>
    <lineage>
        <taxon>Eukaryota</taxon>
        <taxon>Metazoa</taxon>
        <taxon>Cnidaria</taxon>
        <taxon>Hydrozoa</taxon>
        <taxon>Hydroidolina</taxon>
        <taxon>Leptothecata</taxon>
        <taxon>Obeliida</taxon>
        <taxon>Clytiidae</taxon>
        <taxon>Clytia</taxon>
    </lineage>
</organism>
<dbReference type="EnsemblMetazoa" id="CLYHEMT013214.1">
    <property type="protein sequence ID" value="CLYHEMP013214.1"/>
    <property type="gene ID" value="CLYHEMG013214"/>
</dbReference>
<feature type="region of interest" description="Disordered" evidence="4">
    <location>
        <begin position="1"/>
        <end position="23"/>
    </location>
</feature>
<keyword evidence="7" id="KW-1185">Reference proteome</keyword>
<evidence type="ECO:0000256" key="1">
    <source>
        <dbReference type="ARBA" id="ARBA00006914"/>
    </source>
</evidence>
<sequence>MSQKTQAASFGGNKRKNSGGGSYFVDRAFLPRIKEYLEVREGPHEADDVVDYLQNRFHEYNRKKRTVLRLSVERALVTLLTKPKPDGDTPKLDSLEENYLRKRQKSQEQENDDVDSDDSLGSMDEELVLFKDTNAMNNSMQNMYKNVSKTPKGNNEVQVTKVVNSAESQKRQPPSTSEQNTTNKVQQQQDQNANPVAITPYENVNKSHSKRNLNVISEDDRMSSRPSTPITKSASRKKAEGTKERSRKFDQSVSTTTFKDIGGYENAIAEISKLILHLKHPEVFKHLGVKPPCGFLLHGAPGCGKTLLANAIAGELKVPFFKIAAPEVVSGISGESEQKIRGLFNEARMLAPCLIFIDEIDCITPKRETAGKEMERRVVTQILTCMDELASTDAHVLVIGATNRVDALDPALRRAGRFDREISLGIPDSKARRSILKVLCRDLRLEESFNFDKVASQTPGFVGADIQALVREAAILAVDSAFNMIKEKEKVAVKLFTDEQNAPSPSADQPIKTQAESSDSQQQTSSIAWLRDQPPLTNEQLKGLFITSEHFEKALPFVQPSAKREGFATVPDVTWNDIGALEDIRDELKMAIMAPVENPEEFEALGLTVPPGILLAGPPGCGKTLLAKAIANEAGINFISVKGPELLNMYVGESEKAVRQVFLRARNSSPCVIFFDEIDALCPRRSQTGDSSVSSRVVNQLLTEMDGLETRKHVYIMGATNRPDILDNAILRPGRLDKLLYVGLPEPDDRYKILQTITKNGTKPLMDKTLSIQDLANDPRCNGFSGADLSALVREASTAALKEFMLNRDRQSSEQAVNGVNPPLMGVTIKTTCIQAKHVEIAFQKVKPSVSEKDRKFYEDLQKRTQRL</sequence>
<feature type="domain" description="AAA+ ATPase" evidence="5">
    <location>
        <begin position="291"/>
        <end position="428"/>
    </location>
</feature>
<dbReference type="GO" id="GO:0042254">
    <property type="term" value="P:ribosome biogenesis"/>
    <property type="evidence" value="ECO:0007669"/>
    <property type="project" value="TreeGrafter"/>
</dbReference>
<dbReference type="Pfam" id="PF17862">
    <property type="entry name" value="AAA_lid_3"/>
    <property type="match status" value="2"/>
</dbReference>
<name>A0A7M5WUH7_9CNID</name>
<dbReference type="PANTHER" id="PTHR23077:SF171">
    <property type="entry name" value="NUCLEAR VALOSIN-CONTAINING PROTEIN-LIKE"/>
    <property type="match status" value="1"/>
</dbReference>
<evidence type="ECO:0000313" key="6">
    <source>
        <dbReference type="EnsemblMetazoa" id="CLYHEMP013214.1"/>
    </source>
</evidence>
<dbReference type="InterPro" id="IPR031996">
    <property type="entry name" value="NVL2_nucleolin-bd"/>
</dbReference>
<dbReference type="CDD" id="cd19511">
    <property type="entry name" value="RecA-like_CDC48_r2-like"/>
    <property type="match status" value="1"/>
</dbReference>
<dbReference type="GO" id="GO:0005524">
    <property type="term" value="F:ATP binding"/>
    <property type="evidence" value="ECO:0007669"/>
    <property type="project" value="UniProtKB-KW"/>
</dbReference>
<dbReference type="InterPro" id="IPR038100">
    <property type="entry name" value="NLV2_N_sf"/>
</dbReference>
<accession>A0A7M5WUH7</accession>
<proteinExistence type="inferred from homology"/>
<evidence type="ECO:0000256" key="2">
    <source>
        <dbReference type="ARBA" id="ARBA00022741"/>
    </source>
</evidence>
<evidence type="ECO:0000313" key="7">
    <source>
        <dbReference type="Proteomes" id="UP000594262"/>
    </source>
</evidence>
<dbReference type="InterPro" id="IPR027417">
    <property type="entry name" value="P-loop_NTPase"/>
</dbReference>
<dbReference type="RefSeq" id="XP_066916911.1">
    <property type="nucleotide sequence ID" value="XM_067060810.1"/>
</dbReference>
<feature type="compositionally biased region" description="Acidic residues" evidence="4">
    <location>
        <begin position="109"/>
        <end position="122"/>
    </location>
</feature>
<evidence type="ECO:0000256" key="4">
    <source>
        <dbReference type="SAM" id="MobiDB-lite"/>
    </source>
</evidence>
<dbReference type="Proteomes" id="UP000594262">
    <property type="component" value="Unplaced"/>
</dbReference>